<dbReference type="PIRSF" id="PIRSF018266">
    <property type="entry name" value="FecR"/>
    <property type="match status" value="1"/>
</dbReference>
<dbReference type="Gene3D" id="2.60.120.1440">
    <property type="match status" value="1"/>
</dbReference>
<sequence length="325" mass="36385">MEKEKQLIELISGNLDAAQREQVLKEIGQDPALRKQYEDLKNAWALSASQTKMGKQQIEASYHKFRQKQPAAKGRMLKISTVMRYAAILLVIFALGIYLGQLITSGPGSISGIETTTAEIRVPNGEKAELTLPDGSRVWLNSGTTFRFPQQFAGNSREVSLTGEAFFEVVKGKAPFIVSSDYGDIRVLGTSFNVRAYDNLDFQATLVEGKIQFNTEDKEQLLAPGQQLSLTARRELIVEAVDTEKAISWKNGFISFENEPLSEVTKRLERHFGIQISLDEQLAPIRFTGTIYNETVTEVMAYIQMTKPITYAYDQKQGILKISTN</sequence>
<reference evidence="4" key="1">
    <citation type="submission" date="2022-10" db="EMBL/GenBank/DDBJ databases">
        <title>Gaoshiqiia sediminis gen. nov., sp. nov., isolated from coastal sediment.</title>
        <authorList>
            <person name="Yu W.X."/>
            <person name="Mu D.S."/>
            <person name="Du J.Z."/>
            <person name="Liang Y.Q."/>
        </authorList>
    </citation>
    <scope>NUCLEOTIDE SEQUENCE</scope>
    <source>
        <strain evidence="4">A06</strain>
    </source>
</reference>
<dbReference type="PANTHER" id="PTHR30273">
    <property type="entry name" value="PERIPLASMIC SIGNAL SENSOR AND SIGMA FACTOR ACTIVATOR FECR-RELATED"/>
    <property type="match status" value="1"/>
</dbReference>
<dbReference type="EMBL" id="JAPAAF010000012">
    <property type="protein sequence ID" value="MCW0483112.1"/>
    <property type="molecule type" value="Genomic_DNA"/>
</dbReference>
<evidence type="ECO:0000313" key="4">
    <source>
        <dbReference type="EMBL" id="MCW0483112.1"/>
    </source>
</evidence>
<evidence type="ECO:0000259" key="2">
    <source>
        <dbReference type="Pfam" id="PF04773"/>
    </source>
</evidence>
<dbReference type="Pfam" id="PF04773">
    <property type="entry name" value="FecR"/>
    <property type="match status" value="1"/>
</dbReference>
<dbReference type="Pfam" id="PF16344">
    <property type="entry name" value="FecR_C"/>
    <property type="match status" value="1"/>
</dbReference>
<feature type="transmembrane region" description="Helical" evidence="1">
    <location>
        <begin position="82"/>
        <end position="100"/>
    </location>
</feature>
<dbReference type="Proteomes" id="UP001163821">
    <property type="component" value="Unassembled WGS sequence"/>
</dbReference>
<keyword evidence="1" id="KW-0812">Transmembrane</keyword>
<gene>
    <name evidence="4" type="ORF">N2K84_10250</name>
</gene>
<evidence type="ECO:0000259" key="3">
    <source>
        <dbReference type="Pfam" id="PF16344"/>
    </source>
</evidence>
<protein>
    <submittedName>
        <fullName evidence="4">FecR domain-containing protein</fullName>
    </submittedName>
</protein>
<dbReference type="InterPro" id="IPR012373">
    <property type="entry name" value="Ferrdict_sens_TM"/>
</dbReference>
<keyword evidence="1" id="KW-1133">Transmembrane helix</keyword>
<dbReference type="AlphaFoldDB" id="A0AA41Y8G5"/>
<dbReference type="InterPro" id="IPR032508">
    <property type="entry name" value="FecR_C"/>
</dbReference>
<evidence type="ECO:0000256" key="1">
    <source>
        <dbReference type="SAM" id="Phobius"/>
    </source>
</evidence>
<feature type="domain" description="Protein FecR C-terminal" evidence="3">
    <location>
        <begin position="254"/>
        <end position="316"/>
    </location>
</feature>
<feature type="domain" description="FecR protein" evidence="2">
    <location>
        <begin position="119"/>
        <end position="211"/>
    </location>
</feature>
<dbReference type="InterPro" id="IPR006860">
    <property type="entry name" value="FecR"/>
</dbReference>
<keyword evidence="1" id="KW-0472">Membrane</keyword>
<dbReference type="PANTHER" id="PTHR30273:SF2">
    <property type="entry name" value="PROTEIN FECR"/>
    <property type="match status" value="1"/>
</dbReference>
<organism evidence="4 5">
    <name type="scientific">Gaoshiqia sediminis</name>
    <dbReference type="NCBI Taxonomy" id="2986998"/>
    <lineage>
        <taxon>Bacteria</taxon>
        <taxon>Pseudomonadati</taxon>
        <taxon>Bacteroidota</taxon>
        <taxon>Bacteroidia</taxon>
        <taxon>Marinilabiliales</taxon>
        <taxon>Prolixibacteraceae</taxon>
        <taxon>Gaoshiqia</taxon>
    </lineage>
</organism>
<proteinExistence type="predicted"/>
<comment type="caution">
    <text evidence="4">The sequence shown here is derived from an EMBL/GenBank/DDBJ whole genome shotgun (WGS) entry which is preliminary data.</text>
</comment>
<dbReference type="Gene3D" id="3.55.50.30">
    <property type="match status" value="1"/>
</dbReference>
<dbReference type="GO" id="GO:0016989">
    <property type="term" value="F:sigma factor antagonist activity"/>
    <property type="evidence" value="ECO:0007669"/>
    <property type="project" value="TreeGrafter"/>
</dbReference>
<dbReference type="RefSeq" id="WP_282591714.1">
    <property type="nucleotide sequence ID" value="NZ_JAPAAF010000012.1"/>
</dbReference>
<name>A0AA41Y8G5_9BACT</name>
<keyword evidence="5" id="KW-1185">Reference proteome</keyword>
<evidence type="ECO:0000313" key="5">
    <source>
        <dbReference type="Proteomes" id="UP001163821"/>
    </source>
</evidence>
<accession>A0AA41Y8G5</accession>